<feature type="active site" evidence="6">
    <location>
        <position position="62"/>
    </location>
</feature>
<sequence length="366" mass="39139">MVLAKNYVHLGIKRALQGDRTTANRARSKRASVPDRLQNNIYQYIATLSIGTPGQATDAALDTGSSDLWVFTNQTNFKDSFNPQSSSSYNLLNNDFSIQYVSGSASGSWVTDTVDYGDDKVSSFQFATVSSPTTQGETAGVFGIGQITQESSAEYGSTYPNFPVSLKNESKIQSVAYSLYLDSISAQNGSSVTFGAVDTAKYKGELYSVPFTSDVSFNVDFEVLGNKSNGVLDSGTSLTYLEQSVVDQIAQQYGATFDSEQQTYLIQSKSDLASTDPLVYTIGGAKIEVPVSELFIEDSSDGTLALSILPSSMAQDVILLGDSFLRSAYVVYNLQGKVAGIAQANWSPGSPNFVPITGDTIPGSVN</sequence>
<protein>
    <submittedName>
        <fullName evidence="9">Aspartic protease</fullName>
    </submittedName>
</protein>
<organism evidence="9">
    <name type="scientific">Candida apicola</name>
    <name type="common">Yeast</name>
    <dbReference type="NCBI Taxonomy" id="29830"/>
    <lineage>
        <taxon>Eukaryota</taxon>
        <taxon>Fungi</taxon>
        <taxon>Dikarya</taxon>
        <taxon>Ascomycota</taxon>
        <taxon>Saccharomycotina</taxon>
        <taxon>Dipodascomycetes</taxon>
        <taxon>Dipodascales</taxon>
        <taxon>Trichomonascaceae</taxon>
        <taxon>Starmerella</taxon>
    </lineage>
</organism>
<dbReference type="InterPro" id="IPR001969">
    <property type="entry name" value="Aspartic_peptidase_AS"/>
</dbReference>
<dbReference type="InterPro" id="IPR021109">
    <property type="entry name" value="Peptidase_aspartic_dom_sf"/>
</dbReference>
<dbReference type="PANTHER" id="PTHR47966:SF65">
    <property type="entry name" value="ASPARTIC-TYPE ENDOPEPTIDASE"/>
    <property type="match status" value="1"/>
</dbReference>
<dbReference type="GO" id="GO:0006508">
    <property type="term" value="P:proteolysis"/>
    <property type="evidence" value="ECO:0007669"/>
    <property type="project" value="UniProtKB-KW"/>
</dbReference>
<evidence type="ECO:0000256" key="1">
    <source>
        <dbReference type="ARBA" id="ARBA00007447"/>
    </source>
</evidence>
<dbReference type="PROSITE" id="PS00141">
    <property type="entry name" value="ASP_PROTEASE"/>
    <property type="match status" value="2"/>
</dbReference>
<dbReference type="Gene3D" id="2.40.70.10">
    <property type="entry name" value="Acid Proteases"/>
    <property type="match status" value="2"/>
</dbReference>
<evidence type="ECO:0000256" key="6">
    <source>
        <dbReference type="PIRSR" id="PIRSR601461-1"/>
    </source>
</evidence>
<evidence type="ECO:0000259" key="8">
    <source>
        <dbReference type="PROSITE" id="PS51767"/>
    </source>
</evidence>
<feature type="domain" description="Peptidase A1" evidence="8">
    <location>
        <begin position="44"/>
        <end position="342"/>
    </location>
</feature>
<dbReference type="SUPFAM" id="SSF50630">
    <property type="entry name" value="Acid proteases"/>
    <property type="match status" value="1"/>
</dbReference>
<dbReference type="InterPro" id="IPR033121">
    <property type="entry name" value="PEPTIDASE_A1"/>
</dbReference>
<evidence type="ECO:0000256" key="7">
    <source>
        <dbReference type="RuleBase" id="RU000454"/>
    </source>
</evidence>
<dbReference type="PROSITE" id="PS51767">
    <property type="entry name" value="PEPTIDASE_A1"/>
    <property type="match status" value="1"/>
</dbReference>
<proteinExistence type="inferred from homology"/>
<dbReference type="InterPro" id="IPR001461">
    <property type="entry name" value="Aspartic_peptidase_A1"/>
</dbReference>
<keyword evidence="3" id="KW-0732">Signal</keyword>
<dbReference type="EMBL" id="JQ677913">
    <property type="protein sequence ID" value="AFK08697.1"/>
    <property type="molecule type" value="Genomic_DNA"/>
</dbReference>
<accession>I3QI67</accession>
<name>I3QI67_CANAP</name>
<gene>
    <name evidence="9" type="primary">APR1</name>
</gene>
<evidence type="ECO:0000256" key="2">
    <source>
        <dbReference type="ARBA" id="ARBA00022670"/>
    </source>
</evidence>
<dbReference type="AlphaFoldDB" id="I3QI67"/>
<evidence type="ECO:0000256" key="5">
    <source>
        <dbReference type="ARBA" id="ARBA00022801"/>
    </source>
</evidence>
<keyword evidence="4 7" id="KW-0064">Aspartyl protease</keyword>
<evidence type="ECO:0000313" key="9">
    <source>
        <dbReference type="EMBL" id="AFK08697.1"/>
    </source>
</evidence>
<keyword evidence="5 7" id="KW-0378">Hydrolase</keyword>
<feature type="active site" evidence="6">
    <location>
        <position position="233"/>
    </location>
</feature>
<dbReference type="GO" id="GO:0004190">
    <property type="term" value="F:aspartic-type endopeptidase activity"/>
    <property type="evidence" value="ECO:0007669"/>
    <property type="project" value="UniProtKB-KW"/>
</dbReference>
<dbReference type="PRINTS" id="PR00792">
    <property type="entry name" value="PEPSIN"/>
</dbReference>
<dbReference type="PANTHER" id="PTHR47966">
    <property type="entry name" value="BETA-SITE APP-CLEAVING ENZYME, ISOFORM A-RELATED"/>
    <property type="match status" value="1"/>
</dbReference>
<comment type="similarity">
    <text evidence="1 7">Belongs to the peptidase A1 family.</text>
</comment>
<reference evidence="9" key="1">
    <citation type="submission" date="2012-02" db="EMBL/GenBank/DDBJ databases">
        <title>Identification and partial characterization of extracellular aspartic protease genes from Metschnikowia pulcherrima IWBT Y1123 and Candida apicola IWBT Y1384.</title>
        <authorList>
            <person name="Reid V.J."/>
            <person name="du Toit M."/>
            <person name="Divol B."/>
        </authorList>
    </citation>
    <scope>NUCLEOTIDE SEQUENCE</scope>
    <source>
        <strain evidence="9">IWBT Y1384</strain>
    </source>
</reference>
<evidence type="ECO:0000256" key="3">
    <source>
        <dbReference type="ARBA" id="ARBA00022729"/>
    </source>
</evidence>
<dbReference type="InterPro" id="IPR033876">
    <property type="entry name" value="SAP-like"/>
</dbReference>
<dbReference type="CDD" id="cd05474">
    <property type="entry name" value="SAP_like"/>
    <property type="match status" value="1"/>
</dbReference>
<dbReference type="Pfam" id="PF00026">
    <property type="entry name" value="Asp"/>
    <property type="match status" value="1"/>
</dbReference>
<evidence type="ECO:0000256" key="4">
    <source>
        <dbReference type="ARBA" id="ARBA00022750"/>
    </source>
</evidence>
<keyword evidence="2 7" id="KW-0645">Protease</keyword>